<dbReference type="Proteomes" id="UP000277537">
    <property type="component" value="Unassembled WGS sequence"/>
</dbReference>
<evidence type="ECO:0000313" key="4">
    <source>
        <dbReference type="Proteomes" id="UP000277537"/>
    </source>
</evidence>
<proteinExistence type="predicted"/>
<dbReference type="Pfam" id="PF19263">
    <property type="entry name" value="DUF5906"/>
    <property type="match status" value="1"/>
</dbReference>
<organism evidence="3 4">
    <name type="scientific">Acinetobacter johnsonii</name>
    <dbReference type="NCBI Taxonomy" id="40214"/>
    <lineage>
        <taxon>Bacteria</taxon>
        <taxon>Pseudomonadati</taxon>
        <taxon>Pseudomonadota</taxon>
        <taxon>Gammaproteobacteria</taxon>
        <taxon>Moraxellales</taxon>
        <taxon>Moraxellaceae</taxon>
        <taxon>Acinetobacter</taxon>
    </lineage>
</organism>
<protein>
    <recommendedName>
        <fullName evidence="2">NrS-1 polymerase-like helicase domain-containing protein</fullName>
    </recommendedName>
</protein>
<dbReference type="InterPro" id="IPR045455">
    <property type="entry name" value="NrS-1_pol-like_helicase"/>
</dbReference>
<reference evidence="3 4" key="1">
    <citation type="submission" date="2018-10" db="EMBL/GenBank/DDBJ databases">
        <title>Transmission dynamics of multidrug resistant bacteria on intensive care unit surfaces.</title>
        <authorList>
            <person name="D'Souza A.W."/>
            <person name="Potter R.F."/>
            <person name="Wallace M."/>
            <person name="Shupe A."/>
            <person name="Patel S."/>
            <person name="Sun S."/>
            <person name="Gul D."/>
            <person name="Kwon J.H."/>
            <person name="Andleeb S."/>
            <person name="Burnham C.-A.D."/>
            <person name="Dantas G."/>
        </authorList>
    </citation>
    <scope>NUCLEOTIDE SEQUENCE [LARGE SCALE GENOMIC DNA]</scope>
    <source>
        <strain evidence="3 4">AJ_385</strain>
    </source>
</reference>
<comment type="caution">
    <text evidence="3">The sequence shown here is derived from an EMBL/GenBank/DDBJ whole genome shotgun (WGS) entry which is preliminary data.</text>
</comment>
<sequence>MNSKVYTDFNDLHVACGLEEVGNQIRLAISSVEVSPEPPKSATHNLEGQDPNFEQNDVVEPSGGAGISTGNTVQSEPSPEEQMEKWIARFCLIEGETNVWDDYGKKIWKKAAFQTMLGGKKVFDTWNSHSKRKTISADDANGRATGESHQKAKEMIERFIMLEGKKACWDTYRRELVGTDVMKENWAGAYDMWAKSREKRMIWHEDLVFVPSMYITEGQINTYDGMEISPILDAKNQIIPQGDALELCSPIINLVKFLCGKETAAYEWLMKWLAYPLQHPGAKLNTSVLLCSAVQGSGKSLFFEKIMTRIYGECYSVTLGQNGLESIYTDWAERKLYCLFEEIFNNKSKFGMMGLIKHMITGEKIRIEKKFMSGYSQNNHINCVFLSNEVQPLAIEERDRRFLVLEPNQKLGNDLKALIENCLEPNSSAINAFYTYLLSVDLTDFTPYTEPPMTKAKQKIIQFGLPGWKLFLDDWRAGLLDNPFVCCLSDDLYVAYRQWCHKNGEKAIPANKFLSLIASERVVAKGHGRIYEDVITGAGYQEKRKEVQRRMIFTGLPPENVKQAEWLSSQVKQFRDKLKGDHDVPPVL</sequence>
<dbReference type="Gene3D" id="3.40.50.300">
    <property type="entry name" value="P-loop containing nucleotide triphosphate hydrolases"/>
    <property type="match status" value="1"/>
</dbReference>
<dbReference type="RefSeq" id="WP_125274632.1">
    <property type="nucleotide sequence ID" value="NZ_RHXE01000040.1"/>
</dbReference>
<name>A0A427UL62_ACIJO</name>
<dbReference type="InterPro" id="IPR027417">
    <property type="entry name" value="P-loop_NTPase"/>
</dbReference>
<evidence type="ECO:0000313" key="3">
    <source>
        <dbReference type="EMBL" id="RSE21253.1"/>
    </source>
</evidence>
<feature type="domain" description="NrS-1 polymerase-like helicase" evidence="2">
    <location>
        <begin position="293"/>
        <end position="401"/>
    </location>
</feature>
<feature type="compositionally biased region" description="Polar residues" evidence="1">
    <location>
        <begin position="68"/>
        <end position="77"/>
    </location>
</feature>
<accession>A0A427UL62</accession>
<gene>
    <name evidence="3" type="ORF">EGT73_14065</name>
</gene>
<evidence type="ECO:0000256" key="1">
    <source>
        <dbReference type="SAM" id="MobiDB-lite"/>
    </source>
</evidence>
<evidence type="ECO:0000259" key="2">
    <source>
        <dbReference type="Pfam" id="PF19263"/>
    </source>
</evidence>
<dbReference type="AlphaFoldDB" id="A0A427UL62"/>
<dbReference type="EMBL" id="RHXE01000040">
    <property type="protein sequence ID" value="RSE21253.1"/>
    <property type="molecule type" value="Genomic_DNA"/>
</dbReference>
<feature type="region of interest" description="Disordered" evidence="1">
    <location>
        <begin position="59"/>
        <end position="80"/>
    </location>
</feature>